<name>A0ABS9P9Z4_9GAMM</name>
<accession>A0ABS9P9Z4</accession>
<evidence type="ECO:0000259" key="4">
    <source>
        <dbReference type="Pfam" id="PF00496"/>
    </source>
</evidence>
<reference evidence="5 6" key="1">
    <citation type="submission" date="2020-05" db="EMBL/GenBank/DDBJ databases">
        <title>Comparative genomic analysis of denitrifying bacteria from Halomonas genus.</title>
        <authorList>
            <person name="Wang L."/>
            <person name="Shao Z."/>
        </authorList>
    </citation>
    <scope>NUCLEOTIDE SEQUENCE [LARGE SCALE GENOMIC DNA]</scope>
    <source>
        <strain evidence="5 6">A4</strain>
    </source>
</reference>
<dbReference type="Proteomes" id="UP000814385">
    <property type="component" value="Unassembled WGS sequence"/>
</dbReference>
<dbReference type="PANTHER" id="PTHR30290:SF9">
    <property type="entry name" value="OLIGOPEPTIDE-BINDING PROTEIN APPA"/>
    <property type="match status" value="1"/>
</dbReference>
<organism evidence="5 6">
    <name type="scientific">Billgrantia campisalis</name>
    <dbReference type="NCBI Taxonomy" id="74661"/>
    <lineage>
        <taxon>Bacteria</taxon>
        <taxon>Pseudomonadati</taxon>
        <taxon>Pseudomonadota</taxon>
        <taxon>Gammaproteobacteria</taxon>
        <taxon>Oceanospirillales</taxon>
        <taxon>Halomonadaceae</taxon>
        <taxon>Billgrantia</taxon>
    </lineage>
</organism>
<dbReference type="Gene3D" id="3.10.105.10">
    <property type="entry name" value="Dipeptide-binding Protein, Domain 3"/>
    <property type="match status" value="1"/>
</dbReference>
<evidence type="ECO:0000313" key="6">
    <source>
        <dbReference type="Proteomes" id="UP000814385"/>
    </source>
</evidence>
<sequence>MRGVVLALSLLLFLAVLAVALRPAFTTPARQPPIQGEVSDAVDSAQLEGRRGALVDQLVFTREAEVGRVTGLIEAGTHQLFTQGISSPTVFNRLRDSLHTAYDLSYGTSSELTLNPAGPELADGSLNPFHVPAIREALNRLINRRHIAEEIYGGLAVPRYLPLSTAFPDYARLADVARELELRYAHDPEAAIEVIHREMEALGARFDEGQWWYAGEPVRLRVLIRTEDERRRIGDYIANLMEDIGFVVERRYRTAEEASRLWIASDPRAGHWHLYTGSWITTVIQRDQAEGFNFYYTPRGRAEPLWQAYEPVAEFDELADRLQRRDYATWEERQAMMARALELALEDSVRIWLVDQLNASARAANVEVAVDLAGGLSGSALWPYTLRYTDRVGGQMVFGTPGILTEPWNPVAGSNWVFDTMLIRATQDPVVMPDPFTGLYLPQRLAAAEVTVQQGVPVERTLDWLSVESAEVITVPDEAWIDWDGEAGRFIPVADKHPDGITARTRVRVTYDPTLFEQRWHDGSRLSLADFVLPWILTFERANEQSPLFDIAHLPVFEAFLRHFRGWHIVAEDPLVIDIYSDQIYPDAETIVAARAPTPTPWHTLSLGMLAEGSGELAFSSNKADRLQVDWMSLVAGPSLPILERHLREARERGTRLYPEVLGEWLDDDEIAARFAALTDWHAERGHFWIGNGPFQLHSVHPVEGSVVLRRFADFPDPADKWLRFTTPMVPELTLDGPMVVESGRVAVGADNGPWAAGGGEGLEGADFQLSVTFEGEPYPQEAIEQVQYLLFDGRGELARRGQAEAQGDGQWRIRLSPEALAALGVGANSLELAVTSRRVALPAFASHVFATVPRGGMENAR</sequence>
<dbReference type="InterPro" id="IPR039424">
    <property type="entry name" value="SBP_5"/>
</dbReference>
<dbReference type="RefSeq" id="WP_238977090.1">
    <property type="nucleotide sequence ID" value="NZ_JABFUC010000006.1"/>
</dbReference>
<evidence type="ECO:0000256" key="2">
    <source>
        <dbReference type="ARBA" id="ARBA00022448"/>
    </source>
</evidence>
<keyword evidence="2" id="KW-0813">Transport</keyword>
<dbReference type="Pfam" id="PF00496">
    <property type="entry name" value="SBP_bac_5"/>
    <property type="match status" value="1"/>
</dbReference>
<feature type="domain" description="Solute-binding protein family 5" evidence="4">
    <location>
        <begin position="104"/>
        <end position="286"/>
    </location>
</feature>
<proteinExistence type="inferred from homology"/>
<dbReference type="PANTHER" id="PTHR30290">
    <property type="entry name" value="PERIPLASMIC BINDING COMPONENT OF ABC TRANSPORTER"/>
    <property type="match status" value="1"/>
</dbReference>
<evidence type="ECO:0000256" key="3">
    <source>
        <dbReference type="ARBA" id="ARBA00022729"/>
    </source>
</evidence>
<evidence type="ECO:0000256" key="1">
    <source>
        <dbReference type="ARBA" id="ARBA00005695"/>
    </source>
</evidence>
<evidence type="ECO:0000313" key="5">
    <source>
        <dbReference type="EMBL" id="MCG6657945.1"/>
    </source>
</evidence>
<keyword evidence="3" id="KW-0732">Signal</keyword>
<comment type="caution">
    <text evidence="5">The sequence shown here is derived from an EMBL/GenBank/DDBJ whole genome shotgun (WGS) entry which is preliminary data.</text>
</comment>
<dbReference type="SUPFAM" id="SSF53850">
    <property type="entry name" value="Periplasmic binding protein-like II"/>
    <property type="match status" value="2"/>
</dbReference>
<dbReference type="EMBL" id="JABFUC010000006">
    <property type="protein sequence ID" value="MCG6657945.1"/>
    <property type="molecule type" value="Genomic_DNA"/>
</dbReference>
<dbReference type="InterPro" id="IPR000914">
    <property type="entry name" value="SBP_5_dom"/>
</dbReference>
<comment type="similarity">
    <text evidence="1">Belongs to the bacterial solute-binding protein 5 family.</text>
</comment>
<gene>
    <name evidence="5" type="ORF">HOP52_09275</name>
</gene>
<protein>
    <submittedName>
        <fullName evidence="5">ABC transporter substrate-binding protein</fullName>
    </submittedName>
</protein>
<keyword evidence="6" id="KW-1185">Reference proteome</keyword>